<dbReference type="Gene3D" id="3.30.1560.10">
    <property type="entry name" value="Mago nashi"/>
    <property type="match status" value="1"/>
</dbReference>
<keyword evidence="12" id="KW-0547">Nucleotide-binding</keyword>
<evidence type="ECO:0000256" key="1">
    <source>
        <dbReference type="ARBA" id="ARBA00000082"/>
    </source>
</evidence>
<dbReference type="GO" id="GO:0006228">
    <property type="term" value="P:UTP biosynthetic process"/>
    <property type="evidence" value="ECO:0007669"/>
    <property type="project" value="InterPro"/>
</dbReference>
<feature type="domain" description="Nucleoside diphosphate kinase-like" evidence="13">
    <location>
        <begin position="148"/>
        <end position="285"/>
    </location>
</feature>
<dbReference type="CDD" id="cd11295">
    <property type="entry name" value="Mago_nashi"/>
    <property type="match status" value="1"/>
</dbReference>
<dbReference type="STRING" id="210143.A0A1R3HH14"/>
<feature type="active site" description="Pros-phosphohistidine intermediate" evidence="10">
    <location>
        <position position="262"/>
    </location>
</feature>
<dbReference type="OrthoDB" id="6495301at2759"/>
<evidence type="ECO:0000256" key="8">
    <source>
        <dbReference type="ARBA" id="ARBA00022777"/>
    </source>
</evidence>
<feature type="binding site" evidence="10">
    <location>
        <position position="204"/>
    </location>
    <ligand>
        <name>ATP</name>
        <dbReference type="ChEBI" id="CHEBI:30616"/>
    </ligand>
</feature>
<dbReference type="GO" id="GO:0006241">
    <property type="term" value="P:CTP biosynthetic process"/>
    <property type="evidence" value="ECO:0007669"/>
    <property type="project" value="InterPro"/>
</dbReference>
<dbReference type="Pfam" id="PF00334">
    <property type="entry name" value="NDK"/>
    <property type="match status" value="1"/>
</dbReference>
<evidence type="ECO:0000313" key="15">
    <source>
        <dbReference type="Proteomes" id="UP000188268"/>
    </source>
</evidence>
<evidence type="ECO:0000256" key="10">
    <source>
        <dbReference type="PROSITE-ProRule" id="PRU00706"/>
    </source>
</evidence>
<dbReference type="InterPro" id="IPR004023">
    <property type="entry name" value="Mago_nashi"/>
</dbReference>
<dbReference type="InterPro" id="IPR034907">
    <property type="entry name" value="NDK-like_dom"/>
</dbReference>
<dbReference type="SUPFAM" id="SSF89817">
    <property type="entry name" value="Mago nashi protein"/>
    <property type="match status" value="1"/>
</dbReference>
<dbReference type="InterPro" id="IPR001564">
    <property type="entry name" value="Nucleoside_diP_kinase"/>
</dbReference>
<dbReference type="AlphaFoldDB" id="A0A1R3HH14"/>
<comment type="cofactor">
    <cofactor evidence="3">
        <name>Mg(2+)</name>
        <dbReference type="ChEBI" id="CHEBI:18420"/>
    </cofactor>
</comment>
<comment type="similarity">
    <text evidence="5 10 11">Belongs to the NDK family.</text>
</comment>
<feature type="binding site" evidence="10">
    <location>
        <position position="232"/>
    </location>
    <ligand>
        <name>ATP</name>
        <dbReference type="ChEBI" id="CHEBI:30616"/>
    </ligand>
</feature>
<dbReference type="GO" id="GO:0005524">
    <property type="term" value="F:ATP binding"/>
    <property type="evidence" value="ECO:0007669"/>
    <property type="project" value="UniProtKB-KW"/>
</dbReference>
<protein>
    <recommendedName>
        <fullName evidence="12">Nucleoside diphosphate kinase</fullName>
        <ecNumber evidence="12">2.7.4.6</ecNumber>
    </recommendedName>
</protein>
<gene>
    <name evidence="14" type="ORF">CCACVL1_19376</name>
</gene>
<dbReference type="EC" id="2.7.4.6" evidence="12"/>
<evidence type="ECO:0000259" key="13">
    <source>
        <dbReference type="SMART" id="SM00562"/>
    </source>
</evidence>
<feature type="binding site" evidence="10">
    <location>
        <position position="249"/>
    </location>
    <ligand>
        <name>ATP</name>
        <dbReference type="ChEBI" id="CHEBI:30616"/>
    </ligand>
</feature>
<reference evidence="14 15" key="1">
    <citation type="submission" date="2013-09" db="EMBL/GenBank/DDBJ databases">
        <title>Corchorus capsularis genome sequencing.</title>
        <authorList>
            <person name="Alam M."/>
            <person name="Haque M.S."/>
            <person name="Islam M.S."/>
            <person name="Emdad E.M."/>
            <person name="Islam M.M."/>
            <person name="Ahmed B."/>
            <person name="Halim A."/>
            <person name="Hossen Q.M.M."/>
            <person name="Hossain M.Z."/>
            <person name="Ahmed R."/>
            <person name="Khan M.M."/>
            <person name="Islam R."/>
            <person name="Rashid M.M."/>
            <person name="Khan S.A."/>
            <person name="Rahman M.S."/>
            <person name="Alam M."/>
        </authorList>
    </citation>
    <scope>NUCLEOTIDE SEQUENCE [LARGE SCALE GENOMIC DNA]</scope>
    <source>
        <strain evidence="15">cv. CVL-1</strain>
        <tissue evidence="14">Whole seedling</tissue>
    </source>
</reference>
<evidence type="ECO:0000256" key="9">
    <source>
        <dbReference type="ARBA" id="ARBA00023242"/>
    </source>
</evidence>
<dbReference type="FunFam" id="3.30.70.141:FF:000002">
    <property type="entry name" value="Nucleoside diphosphate kinase"/>
    <property type="match status" value="1"/>
</dbReference>
<evidence type="ECO:0000256" key="6">
    <source>
        <dbReference type="ARBA" id="ARBA00009270"/>
    </source>
</evidence>
<dbReference type="EMBL" id="AWWV01011987">
    <property type="protein sequence ID" value="OMO69631.1"/>
    <property type="molecule type" value="Genomic_DNA"/>
</dbReference>
<comment type="similarity">
    <text evidence="6">Belongs to the mago nashi family.</text>
</comment>
<keyword evidence="8 12" id="KW-0418">Kinase</keyword>
<dbReference type="FunFam" id="3.30.1560.10:FF:000001">
    <property type="entry name" value="Protein mago nashi homolog"/>
    <property type="match status" value="1"/>
</dbReference>
<dbReference type="GO" id="GO:0008380">
    <property type="term" value="P:RNA splicing"/>
    <property type="evidence" value="ECO:0007669"/>
    <property type="project" value="InterPro"/>
</dbReference>
<dbReference type="GO" id="GO:0042542">
    <property type="term" value="P:response to hydrogen peroxide"/>
    <property type="evidence" value="ECO:0007669"/>
    <property type="project" value="UniProtKB-ARBA"/>
</dbReference>
<evidence type="ECO:0000256" key="3">
    <source>
        <dbReference type="ARBA" id="ARBA00001946"/>
    </source>
</evidence>
<dbReference type="Gene3D" id="3.30.70.141">
    <property type="entry name" value="Nucleoside diphosphate kinase-like domain"/>
    <property type="match status" value="1"/>
</dbReference>
<feature type="binding site" evidence="10">
    <location>
        <position position="238"/>
    </location>
    <ligand>
        <name>ATP</name>
        <dbReference type="ChEBI" id="CHEBI:30616"/>
    </ligand>
</feature>
<comment type="subcellular location">
    <subcellularLocation>
        <location evidence="4">Nucleus</location>
    </subcellularLocation>
</comment>
<dbReference type="Pfam" id="PF02792">
    <property type="entry name" value="Mago_nashi"/>
    <property type="match status" value="1"/>
</dbReference>
<organism evidence="14 15">
    <name type="scientific">Corchorus capsularis</name>
    <name type="common">Jute</name>
    <dbReference type="NCBI Taxonomy" id="210143"/>
    <lineage>
        <taxon>Eukaryota</taxon>
        <taxon>Viridiplantae</taxon>
        <taxon>Streptophyta</taxon>
        <taxon>Embryophyta</taxon>
        <taxon>Tracheophyta</taxon>
        <taxon>Spermatophyta</taxon>
        <taxon>Magnoliopsida</taxon>
        <taxon>eudicotyledons</taxon>
        <taxon>Gunneridae</taxon>
        <taxon>Pentapetalae</taxon>
        <taxon>rosids</taxon>
        <taxon>malvids</taxon>
        <taxon>Malvales</taxon>
        <taxon>Malvaceae</taxon>
        <taxon>Grewioideae</taxon>
        <taxon>Apeibeae</taxon>
        <taxon>Corchorus</taxon>
    </lineage>
</organism>
<feature type="binding site" evidence="10">
    <location>
        <position position="156"/>
    </location>
    <ligand>
        <name>ATP</name>
        <dbReference type="ChEBI" id="CHEBI:30616"/>
    </ligand>
</feature>
<sequence>MAAEEESGEFYLRYYVGHKGKFGHEFLEFEFRPDGKLRYANNSNYKNDTMIRKEVFLTPAALKECRRIISESEIMKEDDKLWPEPDRVGRQELEIVMGNEHISFTTSKIGSLVDVQSSKDPEGLRIFYYLVQRRNKEAIRHSTKKEKMEQTFIMIKPDGVQRGLVGEIICRFEKKGFYLKGLKFITVDQSFAEKHYADLSAKPFFAGLVEYIISGPVVAMIWEGKGVVATGRTIIGATNPAASAPGTIRGDFAIDIGRNVIHGSDSVESARKEIALWFPEGPVNWQNSLHPWIYE</sequence>
<dbReference type="SMART" id="SM00562">
    <property type="entry name" value="NDK"/>
    <property type="match status" value="1"/>
</dbReference>
<comment type="catalytic activity">
    <reaction evidence="2">
        <text>a ribonucleoside 5'-diphosphate + ATP = a ribonucleoside 5'-triphosphate + ADP</text>
        <dbReference type="Rhea" id="RHEA:18113"/>
        <dbReference type="ChEBI" id="CHEBI:30616"/>
        <dbReference type="ChEBI" id="CHEBI:57930"/>
        <dbReference type="ChEBI" id="CHEBI:61557"/>
        <dbReference type="ChEBI" id="CHEBI:456216"/>
        <dbReference type="EC" id="2.7.4.6"/>
    </reaction>
</comment>
<evidence type="ECO:0000256" key="4">
    <source>
        <dbReference type="ARBA" id="ARBA00004123"/>
    </source>
</evidence>
<dbReference type="PANTHER" id="PTHR12638:SF0">
    <property type="entry name" value="MAGO HOMOLOG, EXON JUNCTION COMPLEX SUBUNIT-RELATED"/>
    <property type="match status" value="1"/>
</dbReference>
<dbReference type="GO" id="GO:0006183">
    <property type="term" value="P:GTP biosynthetic process"/>
    <property type="evidence" value="ECO:0007669"/>
    <property type="project" value="InterPro"/>
</dbReference>
<dbReference type="PANTHER" id="PTHR12638">
    <property type="entry name" value="PROTEIN MAGO NASHI HOMOLOG"/>
    <property type="match status" value="1"/>
</dbReference>
<dbReference type="CDD" id="cd04413">
    <property type="entry name" value="NDPk_I"/>
    <property type="match status" value="1"/>
</dbReference>
<keyword evidence="15" id="KW-1185">Reference proteome</keyword>
<dbReference type="GO" id="GO:0004550">
    <property type="term" value="F:nucleoside diphosphate kinase activity"/>
    <property type="evidence" value="ECO:0007669"/>
    <property type="project" value="UniProtKB-EC"/>
</dbReference>
<feature type="binding site" evidence="10">
    <location>
        <position position="259"/>
    </location>
    <ligand>
        <name>ATP</name>
        <dbReference type="ChEBI" id="CHEBI:30616"/>
    </ligand>
</feature>
<proteinExistence type="inferred from homology"/>
<comment type="caution">
    <text evidence="14">The sequence shown here is derived from an EMBL/GenBank/DDBJ whole genome shotgun (WGS) entry which is preliminary data.</text>
</comment>
<comment type="catalytic activity">
    <reaction evidence="1 12">
        <text>a 2'-deoxyribonucleoside 5'-diphosphate + ATP = a 2'-deoxyribonucleoside 5'-triphosphate + ADP</text>
        <dbReference type="Rhea" id="RHEA:44640"/>
        <dbReference type="ChEBI" id="CHEBI:30616"/>
        <dbReference type="ChEBI" id="CHEBI:61560"/>
        <dbReference type="ChEBI" id="CHEBI:73316"/>
        <dbReference type="ChEBI" id="CHEBI:456216"/>
        <dbReference type="EC" id="2.7.4.6"/>
    </reaction>
</comment>
<dbReference type="PROSITE" id="PS00469">
    <property type="entry name" value="NDPK"/>
    <property type="match status" value="1"/>
</dbReference>
<dbReference type="SUPFAM" id="SSF54919">
    <property type="entry name" value="Nucleoside diphosphate kinase, NDK"/>
    <property type="match status" value="1"/>
</dbReference>
<keyword evidence="9" id="KW-0539">Nucleus</keyword>
<keyword evidence="12" id="KW-0067">ATP-binding</keyword>
<dbReference type="GO" id="GO:0035145">
    <property type="term" value="C:exon-exon junction complex"/>
    <property type="evidence" value="ECO:0007669"/>
    <property type="project" value="InterPro"/>
</dbReference>
<dbReference type="InterPro" id="IPR036850">
    <property type="entry name" value="NDK-like_dom_sf"/>
</dbReference>
<dbReference type="NCBIfam" id="NF001908">
    <property type="entry name" value="PRK00668.1"/>
    <property type="match status" value="1"/>
</dbReference>
<evidence type="ECO:0000256" key="11">
    <source>
        <dbReference type="RuleBase" id="RU004011"/>
    </source>
</evidence>
<dbReference type="PROSITE" id="PS51374">
    <property type="entry name" value="NDPK_LIKE"/>
    <property type="match status" value="1"/>
</dbReference>
<evidence type="ECO:0000313" key="14">
    <source>
        <dbReference type="EMBL" id="OMO69631.1"/>
    </source>
</evidence>
<dbReference type="InterPro" id="IPR036605">
    <property type="entry name" value="Mago_nashi_sf"/>
</dbReference>
<dbReference type="Gramene" id="OMO69631">
    <property type="protein sequence ID" value="OMO69631"/>
    <property type="gene ID" value="CCACVL1_19376"/>
</dbReference>
<dbReference type="PRINTS" id="PR01243">
    <property type="entry name" value="NUCDPKINASE"/>
</dbReference>
<name>A0A1R3HH14_COCAP</name>
<evidence type="ECO:0000256" key="5">
    <source>
        <dbReference type="ARBA" id="ARBA00008142"/>
    </source>
</evidence>
<keyword evidence="7 12" id="KW-0808">Transferase</keyword>
<dbReference type="InterPro" id="IPR023005">
    <property type="entry name" value="Nucleoside_diP_kinase_AS"/>
</dbReference>
<evidence type="ECO:0000256" key="7">
    <source>
        <dbReference type="ARBA" id="ARBA00022679"/>
    </source>
</evidence>
<dbReference type="Proteomes" id="UP000188268">
    <property type="component" value="Unassembled WGS sequence"/>
</dbReference>
<evidence type="ECO:0000256" key="2">
    <source>
        <dbReference type="ARBA" id="ARBA00000937"/>
    </source>
</evidence>
<dbReference type="HAMAP" id="MF_00451">
    <property type="entry name" value="NDP_kinase"/>
    <property type="match status" value="1"/>
</dbReference>
<evidence type="ECO:0000256" key="12">
    <source>
        <dbReference type="RuleBase" id="RU004013"/>
    </source>
</evidence>
<accession>A0A1R3HH14</accession>